<dbReference type="EMBL" id="QLNT01000009">
    <property type="protein sequence ID" value="KAF3071983.1"/>
    <property type="molecule type" value="Genomic_DNA"/>
</dbReference>
<organism evidence="1 2">
    <name type="scientific">Trichoderma lentiforme</name>
    <dbReference type="NCBI Taxonomy" id="1567552"/>
    <lineage>
        <taxon>Eukaryota</taxon>
        <taxon>Fungi</taxon>
        <taxon>Dikarya</taxon>
        <taxon>Ascomycota</taxon>
        <taxon>Pezizomycotina</taxon>
        <taxon>Sordariomycetes</taxon>
        <taxon>Hypocreomycetidae</taxon>
        <taxon>Hypocreales</taxon>
        <taxon>Hypocreaceae</taxon>
        <taxon>Trichoderma</taxon>
    </lineage>
</organism>
<evidence type="ECO:0000313" key="1">
    <source>
        <dbReference type="EMBL" id="KAF3071983.1"/>
    </source>
</evidence>
<keyword evidence="2" id="KW-1185">Reference proteome</keyword>
<dbReference type="AlphaFoldDB" id="A0A9P4XG49"/>
<evidence type="ECO:0000313" key="2">
    <source>
        <dbReference type="Proteomes" id="UP000801864"/>
    </source>
</evidence>
<reference evidence="1 2" key="1">
    <citation type="submission" date="2018-06" db="EMBL/GenBank/DDBJ databases">
        <title>Genome analysis of cellulolytic fungus Trichoderma lentiforme CFAM-422.</title>
        <authorList>
            <person name="Steindorff A.S."/>
            <person name="Formighieri E.F."/>
            <person name="Midorikawa G.E.O."/>
            <person name="Tamietti M.S."/>
            <person name="Ramos E.Z."/>
            <person name="Silva A.S."/>
            <person name="Bon E.P.S."/>
            <person name="Mendes T.D."/>
            <person name="Damaso M.C.T."/>
            <person name="Favaro L.C.L."/>
        </authorList>
    </citation>
    <scope>NUCLEOTIDE SEQUENCE [LARGE SCALE GENOMIC DNA]</scope>
    <source>
        <strain evidence="1 2">CFAM-422</strain>
    </source>
</reference>
<dbReference type="Proteomes" id="UP000801864">
    <property type="component" value="Unassembled WGS sequence"/>
</dbReference>
<accession>A0A9P4XG49</accession>
<comment type="caution">
    <text evidence="1">The sequence shown here is derived from an EMBL/GenBank/DDBJ whole genome shotgun (WGS) entry which is preliminary data.</text>
</comment>
<sequence length="64" mass="7043">MPTLCYDDSSTPSKMEALDVYFGGHVQISQKHGCGVGIGVIDRSMSHSHPATKVWLKRKILSKL</sequence>
<name>A0A9P4XG49_9HYPO</name>
<proteinExistence type="predicted"/>
<gene>
    <name evidence="1" type="ORF">CFAM422_005690</name>
</gene>
<protein>
    <submittedName>
        <fullName evidence="1">Uncharacterized protein</fullName>
    </submittedName>
</protein>